<evidence type="ECO:0000313" key="15">
    <source>
        <dbReference type="EMBL" id="AJF05958.1"/>
    </source>
</evidence>
<dbReference type="GO" id="GO:0003755">
    <property type="term" value="F:peptidyl-prolyl cis-trans isomerase activity"/>
    <property type="evidence" value="ECO:0007669"/>
    <property type="project" value="UniProtKB-KW"/>
</dbReference>
<dbReference type="KEGG" id="gsb:GSUB_04425"/>
<keyword evidence="4 13" id="KW-0812">Transmembrane</keyword>
<keyword evidence="3" id="KW-0997">Cell inner membrane</keyword>
<evidence type="ECO:0000256" key="5">
    <source>
        <dbReference type="ARBA" id="ARBA00022989"/>
    </source>
</evidence>
<dbReference type="Pfam" id="PF13616">
    <property type="entry name" value="Rotamase_3"/>
    <property type="match status" value="1"/>
</dbReference>
<evidence type="ECO:0000256" key="12">
    <source>
        <dbReference type="SAM" id="Coils"/>
    </source>
</evidence>
<evidence type="ECO:0000256" key="3">
    <source>
        <dbReference type="ARBA" id="ARBA00022519"/>
    </source>
</evidence>
<keyword evidence="2" id="KW-1003">Cell membrane</keyword>
<comment type="similarity">
    <text evidence="8">Belongs to the PpiD chaperone family.</text>
</comment>
<dbReference type="PANTHER" id="PTHR47529">
    <property type="entry name" value="PEPTIDYL-PROLYL CIS-TRANS ISOMERASE D"/>
    <property type="match status" value="1"/>
</dbReference>
<sequence length="645" mass="73543">MLDLIRRKQKSTIVKLVFWVIIAAFVGTIFLVWGRGDDRGGDSSATALRINGDKIPLDTYQRAYSNLYTLYQSLYREQFTPEMERQLGLKQMALERVVDQTLLAQQARESGIKVSKEELVESIAQIPSFQENGVFSRNRYLEVLQYQRISPDEFEAAQRRQLLIDKMIERIKQGVSVSEEEIADEFRRRREEINLDFISFVPARFENKVQVEEAELAAWFEQNREDFRIPATVALKYVEFNPENYRDEVVLSEEELDRHYRRTLGQFEIPEQVEASHILIRVEEDAEQEKVNKRRELAEKVLQQVRTGEDFADLARRYSDDDATAREGGSLGYFPRGTMTQNFERAAFDLKPGEISDLVRTSHGFHIVKVTGHIEAGFKPLDEVIDTVRKSLREEKAKQLAIEKAMDAYNLNRKDGDIEGAAQESGLNVEETDFFARDESIPGIGRIPEINQVAFSLKPGELAKPVVASDGVYLFTVKEVRPSRLPELSEVREKVEARYRREKSCELAEETAKKAMQALQNGKSLAQAAQSSGVEVEETGTFSRTYETFIPRVGNSEPMSKDAFTVEKLGSVLPQVYEVEGKFVVAVLKQRSAADMAALDEETKKELRTALQSQKEQQALEEELAALREEATIEITPALSNLLER</sequence>
<dbReference type="InterPro" id="IPR046357">
    <property type="entry name" value="PPIase_dom_sf"/>
</dbReference>
<dbReference type="InterPro" id="IPR023058">
    <property type="entry name" value="PPIase_PpiC_CS"/>
</dbReference>
<keyword evidence="11" id="KW-0697">Rotamase</keyword>
<organism evidence="15 16">
    <name type="scientific">Geoalkalibacter subterraneus</name>
    <dbReference type="NCBI Taxonomy" id="483547"/>
    <lineage>
        <taxon>Bacteria</taxon>
        <taxon>Pseudomonadati</taxon>
        <taxon>Thermodesulfobacteriota</taxon>
        <taxon>Desulfuromonadia</taxon>
        <taxon>Desulfuromonadales</taxon>
        <taxon>Geoalkalibacteraceae</taxon>
        <taxon>Geoalkalibacter</taxon>
    </lineage>
</organism>
<dbReference type="SUPFAM" id="SSF54534">
    <property type="entry name" value="FKBP-like"/>
    <property type="match status" value="1"/>
</dbReference>
<keyword evidence="12" id="KW-0175">Coiled coil</keyword>
<evidence type="ECO:0000256" key="10">
    <source>
        <dbReference type="ARBA" id="ARBA00042775"/>
    </source>
</evidence>
<protein>
    <recommendedName>
        <fullName evidence="9">Periplasmic chaperone PpiD</fullName>
    </recommendedName>
    <alternativeName>
        <fullName evidence="10">Periplasmic folding chaperone</fullName>
    </alternativeName>
</protein>
<evidence type="ECO:0000256" key="13">
    <source>
        <dbReference type="SAM" id="Phobius"/>
    </source>
</evidence>
<evidence type="ECO:0000256" key="1">
    <source>
        <dbReference type="ARBA" id="ARBA00004382"/>
    </source>
</evidence>
<dbReference type="PROSITE" id="PS01096">
    <property type="entry name" value="PPIC_PPIASE_1"/>
    <property type="match status" value="1"/>
</dbReference>
<dbReference type="RefSeq" id="WP_040199385.1">
    <property type="nucleotide sequence ID" value="NZ_CP010311.1"/>
</dbReference>
<evidence type="ECO:0000256" key="6">
    <source>
        <dbReference type="ARBA" id="ARBA00023136"/>
    </source>
</evidence>
<dbReference type="Gene3D" id="1.10.4030.10">
    <property type="entry name" value="Porin chaperone SurA, peptide-binding domain"/>
    <property type="match status" value="1"/>
</dbReference>
<proteinExistence type="inferred from homology"/>
<dbReference type="Gene3D" id="3.10.50.40">
    <property type="match status" value="2"/>
</dbReference>
<evidence type="ECO:0000256" key="11">
    <source>
        <dbReference type="PROSITE-ProRule" id="PRU00278"/>
    </source>
</evidence>
<evidence type="ECO:0000256" key="8">
    <source>
        <dbReference type="ARBA" id="ARBA00038408"/>
    </source>
</evidence>
<keyword evidence="5 13" id="KW-1133">Transmembrane helix</keyword>
<evidence type="ECO:0000256" key="4">
    <source>
        <dbReference type="ARBA" id="ARBA00022692"/>
    </source>
</evidence>
<dbReference type="AlphaFoldDB" id="A0A0B5FF76"/>
<dbReference type="Pfam" id="PF13624">
    <property type="entry name" value="SurA_N_3"/>
    <property type="match status" value="1"/>
</dbReference>
<dbReference type="HOGENOM" id="CLU_023843_1_0_7"/>
<dbReference type="InterPro" id="IPR027304">
    <property type="entry name" value="Trigger_fact/SurA_dom_sf"/>
</dbReference>
<comment type="subcellular location">
    <subcellularLocation>
        <location evidence="1">Cell inner membrane</location>
        <topology evidence="1">Single-pass type II membrane protein</topology>
        <orientation evidence="1">Periplasmic side</orientation>
    </subcellularLocation>
</comment>
<evidence type="ECO:0000256" key="9">
    <source>
        <dbReference type="ARBA" id="ARBA00040743"/>
    </source>
</evidence>
<evidence type="ECO:0000256" key="7">
    <source>
        <dbReference type="ARBA" id="ARBA00023186"/>
    </source>
</evidence>
<evidence type="ECO:0000259" key="14">
    <source>
        <dbReference type="PROSITE" id="PS50198"/>
    </source>
</evidence>
<dbReference type="Proteomes" id="UP000035036">
    <property type="component" value="Chromosome"/>
</dbReference>
<dbReference type="Pfam" id="PF13145">
    <property type="entry name" value="Rotamase_2"/>
    <property type="match status" value="1"/>
</dbReference>
<feature type="transmembrane region" description="Helical" evidence="13">
    <location>
        <begin position="12"/>
        <end position="33"/>
    </location>
</feature>
<accession>A0A0B5FF76</accession>
<dbReference type="GO" id="GO:0005886">
    <property type="term" value="C:plasma membrane"/>
    <property type="evidence" value="ECO:0007669"/>
    <property type="project" value="UniProtKB-SubCell"/>
</dbReference>
<feature type="domain" description="PpiC" evidence="14">
    <location>
        <begin position="270"/>
        <end position="372"/>
    </location>
</feature>
<evidence type="ECO:0000313" key="16">
    <source>
        <dbReference type="Proteomes" id="UP000035036"/>
    </source>
</evidence>
<dbReference type="PROSITE" id="PS50198">
    <property type="entry name" value="PPIC_PPIASE_2"/>
    <property type="match status" value="1"/>
</dbReference>
<evidence type="ECO:0000256" key="2">
    <source>
        <dbReference type="ARBA" id="ARBA00022475"/>
    </source>
</evidence>
<reference evidence="15 16" key="1">
    <citation type="journal article" date="2015" name="Genome Announc.">
        <title>Genomes of Geoalkalibacter ferrihydriticus Z-0531T and Geoalkalibacter subterraneus Red1T, Two Haloalkaliphilic Metal-Reducing Deltaproteobacteria.</title>
        <authorList>
            <person name="Badalamenti J.P."/>
            <person name="Krajmalnik-Brown R."/>
            <person name="Torres C.I."/>
            <person name="Bond D.R."/>
        </authorList>
    </citation>
    <scope>NUCLEOTIDE SEQUENCE [LARGE SCALE GENOMIC DNA]</scope>
    <source>
        <strain evidence="15 16">Red1</strain>
    </source>
</reference>
<gene>
    <name evidence="15" type="ORF">GSUB_04425</name>
</gene>
<dbReference type="InterPro" id="IPR052029">
    <property type="entry name" value="PpiD_chaperone"/>
</dbReference>
<feature type="coiled-coil region" evidence="12">
    <location>
        <begin position="597"/>
        <end position="630"/>
    </location>
</feature>
<keyword evidence="7" id="KW-0143">Chaperone</keyword>
<dbReference type="OrthoDB" id="9812372at2"/>
<keyword evidence="11" id="KW-0413">Isomerase</keyword>
<keyword evidence="16" id="KW-1185">Reference proteome</keyword>
<dbReference type="InterPro" id="IPR000297">
    <property type="entry name" value="PPIase_PpiC"/>
</dbReference>
<dbReference type="EMBL" id="CP010311">
    <property type="protein sequence ID" value="AJF05958.1"/>
    <property type="molecule type" value="Genomic_DNA"/>
</dbReference>
<dbReference type="STRING" id="483547.GSUB_04425"/>
<name>A0A0B5FF76_9BACT</name>
<keyword evidence="6 13" id="KW-0472">Membrane</keyword>
<dbReference type="PANTHER" id="PTHR47529:SF1">
    <property type="entry name" value="PERIPLASMIC CHAPERONE PPID"/>
    <property type="match status" value="1"/>
</dbReference>
<dbReference type="SUPFAM" id="SSF109998">
    <property type="entry name" value="Triger factor/SurA peptide-binding domain-like"/>
    <property type="match status" value="1"/>
</dbReference>